<feature type="region of interest" description="Disordered" evidence="1">
    <location>
        <begin position="1"/>
        <end position="53"/>
    </location>
</feature>
<protein>
    <recommendedName>
        <fullName evidence="4">F-box domain-containing protein</fullName>
    </recommendedName>
</protein>
<evidence type="ECO:0000313" key="3">
    <source>
        <dbReference type="Proteomes" id="UP000282582"/>
    </source>
</evidence>
<sequence length="610" mass="68670">MEIPEAVGQENTQNLKSILSRTRKGASTCETEASPPREAEVSESAPSQRHTWPETAERLKAGRYSFETVPTLVRTPWELERSAFRSQSLREPRLQPTRLPRRIFEQLPREVYHAIIDQLESLSNNGNSVDIIGRQTDLKVLSLVDKRWHRIAREHLYRDIWVPSDEDLRRRYSLFFRRRSRLDLLRRTLKASQALAYMVRRLHITTGLATDLSTETGHTARRNASLVALASIVELCPNLEQLSGYYWLDQGASSAGLLEALARCSGLKQHIWVFGNENMPDLGPGVMLDCHNGWVQLDTLVLCSNEGFRLGAGSISALVQRLPRLKHLMLSGLDRLDFHNGTLLSLPSVKSLRLDHLEGISKQGIEQLSVSRLSISLENLSLVGLELTSLRTLQSLIANAVRLRHFTFVQDTSPEFQPGMESTSSLKGLDSKTLEYLHWDALIPGSGTILVANSIASGRLPALHKVKVPCDYEGAIQTLCRPIAPERLTSEDVELLARLSGSERYERNLRLAQIQAQRRIRECRRQPSFNVVVQDEDQTVSAQYMIGSFIGNVDSKIEYSLESGVEGSHSALVELQDVSVPKKLCDSIGRKTETEKSVKEERLLDLKMLF</sequence>
<dbReference type="EMBL" id="QWIK01001262">
    <property type="protein sequence ID" value="RMX96107.1"/>
    <property type="molecule type" value="Genomic_DNA"/>
</dbReference>
<dbReference type="Gene3D" id="3.80.10.10">
    <property type="entry name" value="Ribonuclease Inhibitor"/>
    <property type="match status" value="1"/>
</dbReference>
<evidence type="ECO:0008006" key="4">
    <source>
        <dbReference type="Google" id="ProtNLM"/>
    </source>
</evidence>
<name>A0A3M6XZC1_HORWE</name>
<evidence type="ECO:0000313" key="2">
    <source>
        <dbReference type="EMBL" id="RMX96107.1"/>
    </source>
</evidence>
<proteinExistence type="predicted"/>
<accession>A0A3M6XZC1</accession>
<dbReference type="Proteomes" id="UP000282582">
    <property type="component" value="Unassembled WGS sequence"/>
</dbReference>
<evidence type="ECO:0000256" key="1">
    <source>
        <dbReference type="SAM" id="MobiDB-lite"/>
    </source>
</evidence>
<dbReference type="SUPFAM" id="SSF52047">
    <property type="entry name" value="RNI-like"/>
    <property type="match status" value="1"/>
</dbReference>
<comment type="caution">
    <text evidence="2">The sequence shown here is derived from an EMBL/GenBank/DDBJ whole genome shotgun (WGS) entry which is preliminary data.</text>
</comment>
<gene>
    <name evidence="2" type="ORF">D0868_11362</name>
</gene>
<dbReference type="InterPro" id="IPR032675">
    <property type="entry name" value="LRR_dom_sf"/>
</dbReference>
<dbReference type="VEuPathDB" id="FungiDB:BTJ68_01739"/>
<feature type="compositionally biased region" description="Polar residues" evidence="1">
    <location>
        <begin position="9"/>
        <end position="20"/>
    </location>
</feature>
<reference evidence="2 3" key="1">
    <citation type="journal article" date="2018" name="BMC Genomics">
        <title>Genomic evidence for intraspecific hybridization in a clonal and extremely halotolerant yeast.</title>
        <authorList>
            <person name="Gostincar C."/>
            <person name="Stajich J.E."/>
            <person name="Zupancic J."/>
            <person name="Zalar P."/>
            <person name="Gunde-Cimerman N."/>
        </authorList>
    </citation>
    <scope>NUCLEOTIDE SEQUENCE [LARGE SCALE GENOMIC DNA]</scope>
    <source>
        <strain evidence="2 3">EXF-6654</strain>
    </source>
</reference>
<dbReference type="AlphaFoldDB" id="A0A3M6XZC1"/>
<organism evidence="2 3">
    <name type="scientific">Hortaea werneckii</name>
    <name type="common">Black yeast</name>
    <name type="synonym">Cladosporium werneckii</name>
    <dbReference type="NCBI Taxonomy" id="91943"/>
    <lineage>
        <taxon>Eukaryota</taxon>
        <taxon>Fungi</taxon>
        <taxon>Dikarya</taxon>
        <taxon>Ascomycota</taxon>
        <taxon>Pezizomycotina</taxon>
        <taxon>Dothideomycetes</taxon>
        <taxon>Dothideomycetidae</taxon>
        <taxon>Mycosphaerellales</taxon>
        <taxon>Teratosphaeriaceae</taxon>
        <taxon>Hortaea</taxon>
    </lineage>
</organism>